<keyword evidence="8" id="KW-1185">Reference proteome</keyword>
<name>A0ABN8P5G5_9CNID</name>
<keyword evidence="2 4" id="KW-0863">Zinc-finger</keyword>
<evidence type="ECO:0000256" key="1">
    <source>
        <dbReference type="ARBA" id="ARBA00022723"/>
    </source>
</evidence>
<evidence type="ECO:0000313" key="7">
    <source>
        <dbReference type="EMBL" id="CAH3134364.1"/>
    </source>
</evidence>
<dbReference type="InterPro" id="IPR000048">
    <property type="entry name" value="IQ_motif_EF-hand-BS"/>
</dbReference>
<proteinExistence type="predicted"/>
<dbReference type="Proteomes" id="UP001159405">
    <property type="component" value="Unassembled WGS sequence"/>
</dbReference>
<dbReference type="CDD" id="cd16678">
    <property type="entry name" value="RING-H2_RNF32_rpt2"/>
    <property type="match status" value="1"/>
</dbReference>
<reference evidence="7 8" key="1">
    <citation type="submission" date="2022-05" db="EMBL/GenBank/DDBJ databases">
        <authorList>
            <consortium name="Genoscope - CEA"/>
            <person name="William W."/>
        </authorList>
    </citation>
    <scope>NUCLEOTIDE SEQUENCE [LARGE SCALE GENOMIC DNA]</scope>
</reference>
<protein>
    <recommendedName>
        <fullName evidence="6">RING-type domain-containing protein</fullName>
    </recommendedName>
</protein>
<dbReference type="CDD" id="cd16677">
    <property type="entry name" value="RING-H2_RNF32_rpt1"/>
    <property type="match status" value="1"/>
</dbReference>
<dbReference type="InterPro" id="IPR013083">
    <property type="entry name" value="Znf_RING/FYVE/PHD"/>
</dbReference>
<accession>A0ABN8P5G5</accession>
<feature type="compositionally biased region" description="Basic and acidic residues" evidence="5">
    <location>
        <begin position="60"/>
        <end position="74"/>
    </location>
</feature>
<organism evidence="7 8">
    <name type="scientific">Porites lobata</name>
    <dbReference type="NCBI Taxonomy" id="104759"/>
    <lineage>
        <taxon>Eukaryota</taxon>
        <taxon>Metazoa</taxon>
        <taxon>Cnidaria</taxon>
        <taxon>Anthozoa</taxon>
        <taxon>Hexacorallia</taxon>
        <taxon>Scleractinia</taxon>
        <taxon>Fungiina</taxon>
        <taxon>Poritidae</taxon>
        <taxon>Porites</taxon>
    </lineage>
</organism>
<dbReference type="InterPro" id="IPR027370">
    <property type="entry name" value="Znf-RING_euk"/>
</dbReference>
<feature type="domain" description="RING-type" evidence="6">
    <location>
        <begin position="125"/>
        <end position="167"/>
    </location>
</feature>
<evidence type="ECO:0000259" key="6">
    <source>
        <dbReference type="PROSITE" id="PS50089"/>
    </source>
</evidence>
<dbReference type="SMART" id="SM00184">
    <property type="entry name" value="RING"/>
    <property type="match status" value="2"/>
</dbReference>
<dbReference type="PANTHER" id="PTHR14991">
    <property type="entry name" value="RING FINGER PROTEIN 32"/>
    <property type="match status" value="1"/>
</dbReference>
<evidence type="ECO:0000256" key="4">
    <source>
        <dbReference type="PROSITE-ProRule" id="PRU00175"/>
    </source>
</evidence>
<feature type="domain" description="RING-type" evidence="6">
    <location>
        <begin position="295"/>
        <end position="349"/>
    </location>
</feature>
<dbReference type="Pfam" id="PF13445">
    <property type="entry name" value="zf-RING_UBOX"/>
    <property type="match status" value="1"/>
</dbReference>
<dbReference type="Gene3D" id="3.30.40.10">
    <property type="entry name" value="Zinc/RING finger domain, C3HC4 (zinc finger)"/>
    <property type="match status" value="2"/>
</dbReference>
<feature type="region of interest" description="Disordered" evidence="5">
    <location>
        <begin position="37"/>
        <end position="74"/>
    </location>
</feature>
<evidence type="ECO:0000256" key="5">
    <source>
        <dbReference type="SAM" id="MobiDB-lite"/>
    </source>
</evidence>
<dbReference type="Pfam" id="PF13639">
    <property type="entry name" value="zf-RING_2"/>
    <property type="match status" value="1"/>
</dbReference>
<dbReference type="PROSITE" id="PS50096">
    <property type="entry name" value="IQ"/>
    <property type="match status" value="1"/>
</dbReference>
<gene>
    <name evidence="7" type="ORF">PLOB_00037332</name>
</gene>
<dbReference type="PROSITE" id="PS50089">
    <property type="entry name" value="ZF_RING_2"/>
    <property type="match status" value="2"/>
</dbReference>
<dbReference type="Gene3D" id="1.20.5.190">
    <property type="match status" value="1"/>
</dbReference>
<dbReference type="InterPro" id="IPR042862">
    <property type="entry name" value="RNF32"/>
</dbReference>
<keyword evidence="3" id="KW-0862">Zinc</keyword>
<keyword evidence="1" id="KW-0479">Metal-binding</keyword>
<dbReference type="CDD" id="cd23767">
    <property type="entry name" value="IQCD"/>
    <property type="match status" value="1"/>
</dbReference>
<dbReference type="InterPro" id="IPR001841">
    <property type="entry name" value="Znf_RING"/>
</dbReference>
<sequence>MAYTKPQKMSERKSIKNTSSMALAAVALQDHMARSLSLHDPLKKKKINHSLPVKNSRNLTSKEKCSRKDEDQKKEYVLDPKPAPLTLGKSQKLGLVEAPEVLLSDKEWKEVKEKSNARQDSSQPCVICKEDFGLQQQVLLSCSHVFHRTCLEAFEKFSGRKSCPMCRKEQYQRRIIHEGAREYRVKCATSRIQAAWRGYLVRQWYKKLRESVPPNDPKLRKKFYEDKFHSINARLLQSMEARNQSVDELLSEIDQSIAASRHTMRQLDKNAEEFIEETDWEQVQLQAVQRCVTDCPICIMPLTSKGLYKKKNQSRPTVLLSCSHVFHATCLDAFEEFSLDRKPVCPVCRSHYYKKLL</sequence>
<comment type="caution">
    <text evidence="7">The sequence shown here is derived from an EMBL/GenBank/DDBJ whole genome shotgun (WGS) entry which is preliminary data.</text>
</comment>
<dbReference type="EMBL" id="CALNXK010000054">
    <property type="protein sequence ID" value="CAH3134364.1"/>
    <property type="molecule type" value="Genomic_DNA"/>
</dbReference>
<dbReference type="PANTHER" id="PTHR14991:SF0">
    <property type="entry name" value="RING FINGER PROTEIN 32"/>
    <property type="match status" value="1"/>
</dbReference>
<dbReference type="Pfam" id="PF00612">
    <property type="entry name" value="IQ"/>
    <property type="match status" value="1"/>
</dbReference>
<evidence type="ECO:0000313" key="8">
    <source>
        <dbReference type="Proteomes" id="UP001159405"/>
    </source>
</evidence>
<evidence type="ECO:0000256" key="2">
    <source>
        <dbReference type="ARBA" id="ARBA00022771"/>
    </source>
</evidence>
<dbReference type="SUPFAM" id="SSF57850">
    <property type="entry name" value="RING/U-box"/>
    <property type="match status" value="2"/>
</dbReference>
<evidence type="ECO:0000256" key="3">
    <source>
        <dbReference type="ARBA" id="ARBA00022833"/>
    </source>
</evidence>